<keyword evidence="3" id="KW-1133">Transmembrane helix</keyword>
<dbReference type="PROSITE" id="PS01180">
    <property type="entry name" value="CUB"/>
    <property type="match status" value="1"/>
</dbReference>
<keyword evidence="4" id="KW-0732">Signal</keyword>
<feature type="domain" description="CUB" evidence="5">
    <location>
        <begin position="140"/>
        <end position="256"/>
    </location>
</feature>
<dbReference type="AlphaFoldDB" id="A0A8E0S5R3"/>
<protein>
    <recommendedName>
        <fullName evidence="5">CUB domain-containing protein</fullName>
    </recommendedName>
</protein>
<comment type="caution">
    <text evidence="6">The sequence shown here is derived from an EMBL/GenBank/DDBJ whole genome shotgun (WGS) entry which is preliminary data.</text>
</comment>
<keyword evidence="3" id="KW-0472">Membrane</keyword>
<comment type="caution">
    <text evidence="2">Lacks conserved residue(s) required for the propagation of feature annotation.</text>
</comment>
<dbReference type="InterPro" id="IPR035914">
    <property type="entry name" value="Sperma_CUB_dom_sf"/>
</dbReference>
<organism evidence="6 7">
    <name type="scientific">Fasciolopsis buskii</name>
    <dbReference type="NCBI Taxonomy" id="27845"/>
    <lineage>
        <taxon>Eukaryota</taxon>
        <taxon>Metazoa</taxon>
        <taxon>Spiralia</taxon>
        <taxon>Lophotrochozoa</taxon>
        <taxon>Platyhelminthes</taxon>
        <taxon>Trematoda</taxon>
        <taxon>Digenea</taxon>
        <taxon>Plagiorchiida</taxon>
        <taxon>Echinostomata</taxon>
        <taxon>Echinostomatoidea</taxon>
        <taxon>Fasciolidae</taxon>
        <taxon>Fasciolopsis</taxon>
    </lineage>
</organism>
<name>A0A8E0S5R3_9TREM</name>
<sequence length="292" mass="31967">MHILALYFAFVAISVLTVQAQSCNETMQIDVPMNITRPTNGTTLPATCVMTFVGQNDYKLKFTFLDLTNMNSTNSTCSENYVKFADDGDGLKDAVPYCNNSRVDQIISNATKCYLEYGVQKNDTNNFTLQVTNVDPRKPCGTFPTKLTESPQVFEFPDKNETVEVGTECVYQTSTDAGSRITVKIDGIKLGADTNCTNDYVVFGSTSSPSTASGYTKCGTTIPADNYTTTGNTLYWQLKVSNLTNQPYLRATIQTGKTIYMLLISGGSMALGSLFTITGLLLYSMRICTVIL</sequence>
<feature type="transmembrane region" description="Helical" evidence="3">
    <location>
        <begin position="259"/>
        <end position="283"/>
    </location>
</feature>
<evidence type="ECO:0000313" key="7">
    <source>
        <dbReference type="Proteomes" id="UP000728185"/>
    </source>
</evidence>
<dbReference type="Gene3D" id="2.60.120.290">
    <property type="entry name" value="Spermadhesin, CUB domain"/>
    <property type="match status" value="2"/>
</dbReference>
<evidence type="ECO:0000256" key="4">
    <source>
        <dbReference type="SAM" id="SignalP"/>
    </source>
</evidence>
<keyword evidence="1" id="KW-1015">Disulfide bond</keyword>
<evidence type="ECO:0000259" key="5">
    <source>
        <dbReference type="PROSITE" id="PS01180"/>
    </source>
</evidence>
<dbReference type="InterPro" id="IPR000859">
    <property type="entry name" value="CUB_dom"/>
</dbReference>
<accession>A0A8E0S5R3</accession>
<feature type="signal peptide" evidence="4">
    <location>
        <begin position="1"/>
        <end position="20"/>
    </location>
</feature>
<dbReference type="Proteomes" id="UP000728185">
    <property type="component" value="Unassembled WGS sequence"/>
</dbReference>
<evidence type="ECO:0000313" key="6">
    <source>
        <dbReference type="EMBL" id="KAA0197693.1"/>
    </source>
</evidence>
<keyword evidence="7" id="KW-1185">Reference proteome</keyword>
<reference evidence="6" key="1">
    <citation type="submission" date="2019-05" db="EMBL/GenBank/DDBJ databases">
        <title>Annotation for the trematode Fasciolopsis buski.</title>
        <authorList>
            <person name="Choi Y.-J."/>
        </authorList>
    </citation>
    <scope>NUCLEOTIDE SEQUENCE</scope>
    <source>
        <strain evidence="6">HT</strain>
        <tissue evidence="6">Whole worm</tissue>
    </source>
</reference>
<evidence type="ECO:0000256" key="3">
    <source>
        <dbReference type="SAM" id="Phobius"/>
    </source>
</evidence>
<dbReference type="OrthoDB" id="6309479at2759"/>
<proteinExistence type="predicted"/>
<evidence type="ECO:0000256" key="2">
    <source>
        <dbReference type="PROSITE-ProRule" id="PRU00059"/>
    </source>
</evidence>
<dbReference type="Pfam" id="PF00431">
    <property type="entry name" value="CUB"/>
    <property type="match status" value="1"/>
</dbReference>
<dbReference type="EMBL" id="LUCM01002218">
    <property type="protein sequence ID" value="KAA0197693.1"/>
    <property type="molecule type" value="Genomic_DNA"/>
</dbReference>
<keyword evidence="3" id="KW-0812">Transmembrane</keyword>
<gene>
    <name evidence="6" type="ORF">FBUS_05950</name>
</gene>
<feature type="chain" id="PRO_5034775214" description="CUB domain-containing protein" evidence="4">
    <location>
        <begin position="21"/>
        <end position="292"/>
    </location>
</feature>
<evidence type="ECO:0000256" key="1">
    <source>
        <dbReference type="ARBA" id="ARBA00023157"/>
    </source>
</evidence>
<dbReference type="CDD" id="cd00041">
    <property type="entry name" value="CUB"/>
    <property type="match status" value="1"/>
</dbReference>
<dbReference type="SUPFAM" id="SSF49854">
    <property type="entry name" value="Spermadhesin, CUB domain"/>
    <property type="match status" value="1"/>
</dbReference>